<protein>
    <submittedName>
        <fullName evidence="2">Small basic family protein</fullName>
    </submittedName>
</protein>
<reference evidence="2" key="1">
    <citation type="submission" date="2020-07" db="EMBL/GenBank/DDBJ databases">
        <title>Huge and variable diversity of episymbiotic CPR bacteria and DPANN archaea in groundwater ecosystems.</title>
        <authorList>
            <person name="He C.Y."/>
            <person name="Keren R."/>
            <person name="Whittaker M."/>
            <person name="Farag I.F."/>
            <person name="Doudna J."/>
            <person name="Cate J.H.D."/>
            <person name="Banfield J.F."/>
        </authorList>
    </citation>
    <scope>NUCLEOTIDE SEQUENCE</scope>
    <source>
        <strain evidence="2">NC_groundwater_17_Pr7_B-0.1um_64_12</strain>
    </source>
</reference>
<dbReference type="EMBL" id="JACOSL010000057">
    <property type="protein sequence ID" value="MBI1757249.1"/>
    <property type="molecule type" value="Genomic_DNA"/>
</dbReference>
<organism evidence="2 3">
    <name type="scientific">Fimbriimonas ginsengisoli</name>
    <dbReference type="NCBI Taxonomy" id="1005039"/>
    <lineage>
        <taxon>Bacteria</taxon>
        <taxon>Bacillati</taxon>
        <taxon>Armatimonadota</taxon>
        <taxon>Fimbriimonadia</taxon>
        <taxon>Fimbriimonadales</taxon>
        <taxon>Fimbriimonadaceae</taxon>
        <taxon>Fimbriimonas</taxon>
    </lineage>
</organism>
<evidence type="ECO:0000313" key="3">
    <source>
        <dbReference type="Proteomes" id="UP000727962"/>
    </source>
</evidence>
<dbReference type="Pfam" id="PF06947">
    <property type="entry name" value="DUF1290"/>
    <property type="match status" value="1"/>
</dbReference>
<dbReference type="InterPro" id="IPR009709">
    <property type="entry name" value="DUF1290"/>
</dbReference>
<keyword evidence="1" id="KW-0812">Transmembrane</keyword>
<evidence type="ECO:0000313" key="2">
    <source>
        <dbReference type="EMBL" id="MBI1757249.1"/>
    </source>
</evidence>
<keyword evidence="1" id="KW-1133">Transmembrane helix</keyword>
<proteinExistence type="predicted"/>
<sequence length="138" mass="15016">MIFLLPLIGLFIGIALALIFVAGPLPGVWGQYMAVACLAGLDTVCGGIRGGLEGKFHIDVFVTGFISNCLIAGGIAWLGDKIYIPLYLAVALVLGARIFTNLSLIRRFLLTKWQDARERQRLQRLAQQQAAMVPETNT</sequence>
<dbReference type="Proteomes" id="UP000727962">
    <property type="component" value="Unassembled WGS sequence"/>
</dbReference>
<feature type="transmembrane region" description="Helical" evidence="1">
    <location>
        <begin position="84"/>
        <end position="104"/>
    </location>
</feature>
<name>A0A931LTV9_FIMGI</name>
<evidence type="ECO:0000256" key="1">
    <source>
        <dbReference type="SAM" id="Phobius"/>
    </source>
</evidence>
<keyword evidence="1" id="KW-0472">Membrane</keyword>
<feature type="transmembrane region" description="Helical" evidence="1">
    <location>
        <begin position="60"/>
        <end position="78"/>
    </location>
</feature>
<feature type="transmembrane region" description="Helical" evidence="1">
    <location>
        <begin position="27"/>
        <end position="48"/>
    </location>
</feature>
<gene>
    <name evidence="2" type="ORF">HYR64_09105</name>
</gene>
<dbReference type="AlphaFoldDB" id="A0A931LTV9"/>
<accession>A0A931LTV9</accession>
<comment type="caution">
    <text evidence="2">The sequence shown here is derived from an EMBL/GenBank/DDBJ whole genome shotgun (WGS) entry which is preliminary data.</text>
</comment>